<evidence type="ECO:0000256" key="1">
    <source>
        <dbReference type="SAM" id="Phobius"/>
    </source>
</evidence>
<evidence type="ECO:0000313" key="2">
    <source>
        <dbReference type="EMBL" id="QZD91032.1"/>
    </source>
</evidence>
<accession>A0ABX8ZQ18</accession>
<reference evidence="2 3" key="1">
    <citation type="submission" date="2021-08" db="EMBL/GenBank/DDBJ databases">
        <title>Comparative Genomics Analysis of the Genus Qipengyuania Reveals Extensive Genetic Diversity and Metabolic Versatility, Including the Description of Fifteen Novel Species.</title>
        <authorList>
            <person name="Liu Y."/>
        </authorList>
    </citation>
    <scope>NUCLEOTIDE SEQUENCE [LARGE SCALE GENOMIC DNA]</scope>
    <source>
        <strain evidence="2 3">1NDH13</strain>
    </source>
</reference>
<keyword evidence="1" id="KW-1133">Transmembrane helix</keyword>
<keyword evidence="3" id="KW-1185">Reference proteome</keyword>
<feature type="transmembrane region" description="Helical" evidence="1">
    <location>
        <begin position="12"/>
        <end position="31"/>
    </location>
</feature>
<keyword evidence="1" id="KW-0812">Transmembrane</keyword>
<gene>
    <name evidence="2" type="ORF">K3148_06515</name>
</gene>
<dbReference type="RefSeq" id="WP_221426491.1">
    <property type="nucleotide sequence ID" value="NZ_CP081295.1"/>
</dbReference>
<keyword evidence="1" id="KW-0472">Membrane</keyword>
<organism evidence="2 3">
    <name type="scientific">Qipengyuania aurantiaca</name>
    <dbReference type="NCBI Taxonomy" id="2867233"/>
    <lineage>
        <taxon>Bacteria</taxon>
        <taxon>Pseudomonadati</taxon>
        <taxon>Pseudomonadota</taxon>
        <taxon>Alphaproteobacteria</taxon>
        <taxon>Sphingomonadales</taxon>
        <taxon>Erythrobacteraceae</taxon>
        <taxon>Qipengyuania</taxon>
    </lineage>
</organism>
<dbReference type="EMBL" id="CP081295">
    <property type="protein sequence ID" value="QZD91032.1"/>
    <property type="molecule type" value="Genomic_DNA"/>
</dbReference>
<sequence length="262" mass="28539">MPIIDHFRRVGHIHALWLISILIGIICAFVVKLPSANVVTSYMTFAATVASLLLAVVAIFYSIVSNQSISANLGALDFSASQMEQASVDLHNITDQLDAKFEKVFDEFKFISPAVKGISERLNDFSTASAANGEVGVDEIADGKPDIIKTFSSTVNGGRAAFYALAQSALTGRSFHPEQMVGDRLIFADFISGYAQALRAVNCKDLNVSVEERDGKYFFSGEMPSDIAQRIIRDFGMEEGDAIRNLIDQYFYGAARSPDDGV</sequence>
<evidence type="ECO:0000313" key="3">
    <source>
        <dbReference type="Proteomes" id="UP000824281"/>
    </source>
</evidence>
<name>A0ABX8ZQ18_9SPHN</name>
<dbReference type="Proteomes" id="UP000824281">
    <property type="component" value="Chromosome"/>
</dbReference>
<proteinExistence type="predicted"/>
<feature type="transmembrane region" description="Helical" evidence="1">
    <location>
        <begin position="43"/>
        <end position="64"/>
    </location>
</feature>
<protein>
    <submittedName>
        <fullName evidence="2">Uncharacterized protein</fullName>
    </submittedName>
</protein>